<gene>
    <name evidence="2" type="ORF">M404DRAFT_926029</name>
</gene>
<accession>A0A0C3N761</accession>
<name>A0A0C3N761_PISTI</name>
<dbReference type="Proteomes" id="UP000054217">
    <property type="component" value="Unassembled WGS sequence"/>
</dbReference>
<feature type="compositionally biased region" description="Polar residues" evidence="1">
    <location>
        <begin position="35"/>
        <end position="45"/>
    </location>
</feature>
<protein>
    <submittedName>
        <fullName evidence="2">Uncharacterized protein</fullName>
    </submittedName>
</protein>
<evidence type="ECO:0000313" key="3">
    <source>
        <dbReference type="Proteomes" id="UP000054217"/>
    </source>
</evidence>
<dbReference type="HOGENOM" id="CLU_2723247_0_0_1"/>
<dbReference type="InParanoid" id="A0A0C3N761"/>
<dbReference type="AlphaFoldDB" id="A0A0C3N761"/>
<sequence>MSAGPSPSPTWTTLRGGLPVVRFPLHSGKPPSMCTEPTNALSVMRSSDDDDDDKLEVEKELMDPPFQKRKAQ</sequence>
<reference evidence="2 3" key="1">
    <citation type="submission" date="2014-04" db="EMBL/GenBank/DDBJ databases">
        <authorList>
            <consortium name="DOE Joint Genome Institute"/>
            <person name="Kuo A."/>
            <person name="Kohler A."/>
            <person name="Costa M.D."/>
            <person name="Nagy L.G."/>
            <person name="Floudas D."/>
            <person name="Copeland A."/>
            <person name="Barry K.W."/>
            <person name="Cichocki N."/>
            <person name="Veneault-Fourrey C."/>
            <person name="LaButti K."/>
            <person name="Lindquist E.A."/>
            <person name="Lipzen A."/>
            <person name="Lundell T."/>
            <person name="Morin E."/>
            <person name="Murat C."/>
            <person name="Sun H."/>
            <person name="Tunlid A."/>
            <person name="Henrissat B."/>
            <person name="Grigoriev I.V."/>
            <person name="Hibbett D.S."/>
            <person name="Martin F."/>
            <person name="Nordberg H.P."/>
            <person name="Cantor M.N."/>
            <person name="Hua S.X."/>
        </authorList>
    </citation>
    <scope>NUCLEOTIDE SEQUENCE [LARGE SCALE GENOMIC DNA]</scope>
    <source>
        <strain evidence="2 3">Marx 270</strain>
    </source>
</reference>
<keyword evidence="3" id="KW-1185">Reference proteome</keyword>
<proteinExistence type="predicted"/>
<evidence type="ECO:0000313" key="2">
    <source>
        <dbReference type="EMBL" id="KIN96879.1"/>
    </source>
</evidence>
<evidence type="ECO:0000256" key="1">
    <source>
        <dbReference type="SAM" id="MobiDB-lite"/>
    </source>
</evidence>
<feature type="region of interest" description="Disordered" evidence="1">
    <location>
        <begin position="23"/>
        <end position="72"/>
    </location>
</feature>
<dbReference type="EMBL" id="KN832038">
    <property type="protein sequence ID" value="KIN96879.1"/>
    <property type="molecule type" value="Genomic_DNA"/>
</dbReference>
<reference evidence="3" key="2">
    <citation type="submission" date="2015-01" db="EMBL/GenBank/DDBJ databases">
        <title>Evolutionary Origins and Diversification of the Mycorrhizal Mutualists.</title>
        <authorList>
            <consortium name="DOE Joint Genome Institute"/>
            <consortium name="Mycorrhizal Genomics Consortium"/>
            <person name="Kohler A."/>
            <person name="Kuo A."/>
            <person name="Nagy L.G."/>
            <person name="Floudas D."/>
            <person name="Copeland A."/>
            <person name="Barry K.W."/>
            <person name="Cichocki N."/>
            <person name="Veneault-Fourrey C."/>
            <person name="LaButti K."/>
            <person name="Lindquist E.A."/>
            <person name="Lipzen A."/>
            <person name="Lundell T."/>
            <person name="Morin E."/>
            <person name="Murat C."/>
            <person name="Riley R."/>
            <person name="Ohm R."/>
            <person name="Sun H."/>
            <person name="Tunlid A."/>
            <person name="Henrissat B."/>
            <person name="Grigoriev I.V."/>
            <person name="Hibbett D.S."/>
            <person name="Martin F."/>
        </authorList>
    </citation>
    <scope>NUCLEOTIDE SEQUENCE [LARGE SCALE GENOMIC DNA]</scope>
    <source>
        <strain evidence="3">Marx 270</strain>
    </source>
</reference>
<organism evidence="2 3">
    <name type="scientific">Pisolithus tinctorius Marx 270</name>
    <dbReference type="NCBI Taxonomy" id="870435"/>
    <lineage>
        <taxon>Eukaryota</taxon>
        <taxon>Fungi</taxon>
        <taxon>Dikarya</taxon>
        <taxon>Basidiomycota</taxon>
        <taxon>Agaricomycotina</taxon>
        <taxon>Agaricomycetes</taxon>
        <taxon>Agaricomycetidae</taxon>
        <taxon>Boletales</taxon>
        <taxon>Sclerodermatineae</taxon>
        <taxon>Pisolithaceae</taxon>
        <taxon>Pisolithus</taxon>
    </lineage>
</organism>